<dbReference type="GO" id="GO:0016705">
    <property type="term" value="F:oxidoreductase activity, acting on paired donors, with incorporation or reduction of molecular oxygen"/>
    <property type="evidence" value="ECO:0007669"/>
    <property type="project" value="InterPro"/>
</dbReference>
<keyword evidence="8" id="KW-1185">Reference proteome</keyword>
<feature type="transmembrane region" description="Helical" evidence="6">
    <location>
        <begin position="12"/>
        <end position="29"/>
    </location>
</feature>
<keyword evidence="5" id="KW-0349">Heme</keyword>
<proteinExistence type="inferred from homology"/>
<dbReference type="EMBL" id="JAPZBT010000002">
    <property type="protein sequence ID" value="KAJ5374388.1"/>
    <property type="molecule type" value="Genomic_DNA"/>
</dbReference>
<accession>A0A9W9S9D1</accession>
<dbReference type="InterPro" id="IPR036396">
    <property type="entry name" value="Cyt_P450_sf"/>
</dbReference>
<evidence type="ECO:0000313" key="7">
    <source>
        <dbReference type="EMBL" id="KAJ5374388.1"/>
    </source>
</evidence>
<dbReference type="PANTHER" id="PTHR24305:SF232">
    <property type="entry name" value="P450, PUTATIVE (EUROFUNG)-RELATED"/>
    <property type="match status" value="1"/>
</dbReference>
<dbReference type="SUPFAM" id="SSF48264">
    <property type="entry name" value="Cytochrome P450"/>
    <property type="match status" value="1"/>
</dbReference>
<comment type="caution">
    <text evidence="7">The sequence shown here is derived from an EMBL/GenBank/DDBJ whole genome shotgun (WGS) entry which is preliminary data.</text>
</comment>
<dbReference type="Gene3D" id="1.10.630.10">
    <property type="entry name" value="Cytochrome P450"/>
    <property type="match status" value="1"/>
</dbReference>
<dbReference type="PANTHER" id="PTHR24305">
    <property type="entry name" value="CYTOCHROME P450"/>
    <property type="match status" value="1"/>
</dbReference>
<comment type="similarity">
    <text evidence="2">Belongs to the cytochrome P450 family.</text>
</comment>
<dbReference type="OrthoDB" id="1470350at2759"/>
<protein>
    <submittedName>
        <fullName evidence="7">Cytochrome P450</fullName>
    </submittedName>
</protein>
<evidence type="ECO:0000256" key="1">
    <source>
        <dbReference type="ARBA" id="ARBA00001971"/>
    </source>
</evidence>
<gene>
    <name evidence="7" type="ORF">N7517_006394</name>
</gene>
<feature type="binding site" description="axial binding residue" evidence="5">
    <location>
        <position position="516"/>
    </location>
    <ligand>
        <name>heme</name>
        <dbReference type="ChEBI" id="CHEBI:30413"/>
    </ligand>
    <ligandPart>
        <name>Fe</name>
        <dbReference type="ChEBI" id="CHEBI:18248"/>
    </ligandPart>
</feature>
<dbReference type="RefSeq" id="XP_056580374.1">
    <property type="nucleotide sequence ID" value="XM_056724124.1"/>
</dbReference>
<evidence type="ECO:0000256" key="5">
    <source>
        <dbReference type="PIRSR" id="PIRSR602401-1"/>
    </source>
</evidence>
<dbReference type="GO" id="GO:0043386">
    <property type="term" value="P:mycotoxin biosynthetic process"/>
    <property type="evidence" value="ECO:0007669"/>
    <property type="project" value="UniProtKB-ARBA"/>
</dbReference>
<dbReference type="PRINTS" id="PR00463">
    <property type="entry name" value="EP450I"/>
</dbReference>
<dbReference type="GO" id="GO:0020037">
    <property type="term" value="F:heme binding"/>
    <property type="evidence" value="ECO:0007669"/>
    <property type="project" value="InterPro"/>
</dbReference>
<dbReference type="GO" id="GO:0004497">
    <property type="term" value="F:monooxygenase activity"/>
    <property type="evidence" value="ECO:0007669"/>
    <property type="project" value="InterPro"/>
</dbReference>
<keyword evidence="6" id="KW-0812">Transmembrane</keyword>
<comment type="cofactor">
    <cofactor evidence="1 5">
        <name>heme</name>
        <dbReference type="ChEBI" id="CHEBI:30413"/>
    </cofactor>
</comment>
<dbReference type="InterPro" id="IPR002401">
    <property type="entry name" value="Cyt_P450_E_grp-I"/>
</dbReference>
<dbReference type="GO" id="GO:0005506">
    <property type="term" value="F:iron ion binding"/>
    <property type="evidence" value="ECO:0007669"/>
    <property type="project" value="InterPro"/>
</dbReference>
<evidence type="ECO:0000256" key="2">
    <source>
        <dbReference type="ARBA" id="ARBA00010617"/>
    </source>
</evidence>
<reference evidence="7" key="1">
    <citation type="submission" date="2022-12" db="EMBL/GenBank/DDBJ databases">
        <authorList>
            <person name="Petersen C."/>
        </authorList>
    </citation>
    <scope>NUCLEOTIDE SEQUENCE</scope>
    <source>
        <strain evidence="7">IBT 3081</strain>
    </source>
</reference>
<dbReference type="InterPro" id="IPR001128">
    <property type="entry name" value="Cyt_P450"/>
</dbReference>
<dbReference type="InterPro" id="IPR050121">
    <property type="entry name" value="Cytochrome_P450_monoxygenase"/>
</dbReference>
<evidence type="ECO:0000256" key="6">
    <source>
        <dbReference type="SAM" id="Phobius"/>
    </source>
</evidence>
<keyword evidence="4 5" id="KW-0408">Iron</keyword>
<sequence>MVVPYILEIERLRPISLSILVSLLLTYAIRQWLLPRPIPGIPYNLKSSRKLLGDAPDMLREVSITRDSNAWLAQQVNKLQSPLCQVFMRPFSRPWVLLADATEAQDILLRRPEFDRSEIITDGLGPLGAFHARMKTGPMWKAARAWLKDLMGPSFLNNIVSPVMYESSVHLMELWESKVRLASGRPFDVNNDLTHSAVDGMLSFVFERHFEHTAVGPQIEILSHLDPSKIEVGVHGDAKFPAAPVNEFITSLYETVDVIDTVAKSIAPRAMMWWIRQFPRYKKIAAVRIRVVREQVMGALERLSITGETKTAIEYMLVRMKKIAEEQNCKPDYESPVFVEEIEGMFIAGTHSVSTTIAWALIYLTRYPEIQDKLRLALHTAYADAHAEERAPTIIELTNTRVPYLQAVLEEVLRLHATSVPRQAVRDTEILGQRIPKGTHVILVANGPSFHAPSFDIEPGLRSATVKPNKWDETRDLKAFDPERWLVYKEGMSWHEAEFDANAAPQIAFGMGPRYCWGRRLAYLEMRMVITLVLWSFDLLSLPDALADPKAYYGIIHKPGQCCLRLKSRK</sequence>
<dbReference type="AlphaFoldDB" id="A0A9W9S9D1"/>
<name>A0A9W9S9D1_9EURO</name>
<dbReference type="Pfam" id="PF00067">
    <property type="entry name" value="p450"/>
    <property type="match status" value="2"/>
</dbReference>
<dbReference type="PRINTS" id="PR00385">
    <property type="entry name" value="P450"/>
</dbReference>
<reference evidence="7" key="2">
    <citation type="journal article" date="2023" name="IMA Fungus">
        <title>Comparative genomic study of the Penicillium genus elucidates a diverse pangenome and 15 lateral gene transfer events.</title>
        <authorList>
            <person name="Petersen C."/>
            <person name="Sorensen T."/>
            <person name="Nielsen M.R."/>
            <person name="Sondergaard T.E."/>
            <person name="Sorensen J.L."/>
            <person name="Fitzpatrick D.A."/>
            <person name="Frisvad J.C."/>
            <person name="Nielsen K.L."/>
        </authorList>
    </citation>
    <scope>NUCLEOTIDE SEQUENCE</scope>
    <source>
        <strain evidence="7">IBT 3081</strain>
    </source>
</reference>
<dbReference type="GeneID" id="81463307"/>
<keyword evidence="3 5" id="KW-0479">Metal-binding</keyword>
<evidence type="ECO:0000256" key="4">
    <source>
        <dbReference type="ARBA" id="ARBA00023004"/>
    </source>
</evidence>
<keyword evidence="6" id="KW-1133">Transmembrane helix</keyword>
<organism evidence="7 8">
    <name type="scientific">Penicillium concentricum</name>
    <dbReference type="NCBI Taxonomy" id="293559"/>
    <lineage>
        <taxon>Eukaryota</taxon>
        <taxon>Fungi</taxon>
        <taxon>Dikarya</taxon>
        <taxon>Ascomycota</taxon>
        <taxon>Pezizomycotina</taxon>
        <taxon>Eurotiomycetes</taxon>
        <taxon>Eurotiomycetidae</taxon>
        <taxon>Eurotiales</taxon>
        <taxon>Aspergillaceae</taxon>
        <taxon>Penicillium</taxon>
    </lineage>
</organism>
<dbReference type="Proteomes" id="UP001147752">
    <property type="component" value="Unassembled WGS sequence"/>
</dbReference>
<evidence type="ECO:0000313" key="8">
    <source>
        <dbReference type="Proteomes" id="UP001147752"/>
    </source>
</evidence>
<evidence type="ECO:0000256" key="3">
    <source>
        <dbReference type="ARBA" id="ARBA00022723"/>
    </source>
</evidence>
<keyword evidence="6" id="KW-0472">Membrane</keyword>